<dbReference type="InterPro" id="IPR029052">
    <property type="entry name" value="Metallo-depent_PP-like"/>
</dbReference>
<accession>A0A1M7J452</accession>
<dbReference type="GO" id="GO:0004527">
    <property type="term" value="F:exonuclease activity"/>
    <property type="evidence" value="ECO:0007669"/>
    <property type="project" value="UniProtKB-KW"/>
</dbReference>
<dbReference type="InterPro" id="IPR041796">
    <property type="entry name" value="Mre11_N"/>
</dbReference>
<sequence length="411" mass="47531">MNLLKKQITFLHCADLHLDSPFKGLSNIPSNILADIRESTFAALTNLTNLAIEKKVDFVLLVGDIFDQEEQSMRAHIALRKSLEQLNSHDINVYISFGNHDFINSQAFPRNYPDNVFVFEKEKVEAFNFVKDNQKLAKIYGFSYEERAVTENKALQFQKTEEPIHHIATLHGTVGNVKTEEHVPYAPFQLSDLKQSGFDYWALGHIHKRNVLSEKPAVVYPGNIQGRSMKESGEKGCYLVTLSETEQQLDFHQLHSIRFEKCMISTEEWTDINRALEEIEKTIAEYSSGKQVIELQLTRVSTTVQEWISNGSFDEMLDIINQSVETKEWTYISGYKWQKNQQRSEWLQDGGFLQELAQTFSKKEDLADMLAELWQHPEGRKWLDKLEEEDLDMTRVESEQLLDHLLHVKGG</sequence>
<dbReference type="InterPro" id="IPR050535">
    <property type="entry name" value="DNA_Repair-Maintenance_Comp"/>
</dbReference>
<keyword evidence="1" id="KW-0378">Hydrolase</keyword>
<name>A0A1M7J452_9BACI</name>
<dbReference type="PANTHER" id="PTHR30337:SF7">
    <property type="entry name" value="PHOSPHOESTERASE"/>
    <property type="match status" value="1"/>
</dbReference>
<dbReference type="PIRSF" id="PIRSF033091">
    <property type="entry name" value="Pesterase_YhaO"/>
    <property type="match status" value="1"/>
</dbReference>
<proteinExistence type="predicted"/>
<evidence type="ECO:0000313" key="3">
    <source>
        <dbReference type="EMBL" id="SHM47776.1"/>
    </source>
</evidence>
<reference evidence="3 4" key="1">
    <citation type="submission" date="2016-11" db="EMBL/GenBank/DDBJ databases">
        <authorList>
            <person name="Jaros S."/>
            <person name="Januszkiewicz K."/>
            <person name="Wedrychowicz H."/>
        </authorList>
    </citation>
    <scope>NUCLEOTIDE SEQUENCE [LARGE SCALE GENOMIC DNA]</scope>
    <source>
        <strain evidence="3 4">CGMCC 1.10681</strain>
    </source>
</reference>
<dbReference type="STRING" id="1027249.SAMN05216179_0245"/>
<dbReference type="Proteomes" id="UP000184184">
    <property type="component" value="Unassembled WGS sequence"/>
</dbReference>
<evidence type="ECO:0000259" key="2">
    <source>
        <dbReference type="Pfam" id="PF00149"/>
    </source>
</evidence>
<dbReference type="OrthoDB" id="9773856at2"/>
<keyword evidence="4" id="KW-1185">Reference proteome</keyword>
<dbReference type="EMBL" id="FRCZ01000001">
    <property type="protein sequence ID" value="SHM47776.1"/>
    <property type="molecule type" value="Genomic_DNA"/>
</dbReference>
<feature type="domain" description="Calcineurin-like phosphoesterase" evidence="2">
    <location>
        <begin position="9"/>
        <end position="208"/>
    </location>
</feature>
<evidence type="ECO:0000256" key="1">
    <source>
        <dbReference type="ARBA" id="ARBA00022801"/>
    </source>
</evidence>
<protein>
    <submittedName>
        <fullName evidence="3">DNA repair exonuclease SbcCD nuclease subunit</fullName>
    </submittedName>
</protein>
<organism evidence="3 4">
    <name type="scientific">Gracilibacillus kekensis</name>
    <dbReference type="NCBI Taxonomy" id="1027249"/>
    <lineage>
        <taxon>Bacteria</taxon>
        <taxon>Bacillati</taxon>
        <taxon>Bacillota</taxon>
        <taxon>Bacilli</taxon>
        <taxon>Bacillales</taxon>
        <taxon>Bacillaceae</taxon>
        <taxon>Gracilibacillus</taxon>
    </lineage>
</organism>
<dbReference type="InterPro" id="IPR004843">
    <property type="entry name" value="Calcineurin-like_PHP"/>
</dbReference>
<dbReference type="Gene3D" id="3.60.21.10">
    <property type="match status" value="1"/>
</dbReference>
<keyword evidence="3" id="KW-0269">Exonuclease</keyword>
<keyword evidence="3" id="KW-0540">Nuclease</keyword>
<dbReference type="PANTHER" id="PTHR30337">
    <property type="entry name" value="COMPONENT OF ATP-DEPENDENT DSDNA EXONUCLEASE"/>
    <property type="match status" value="1"/>
</dbReference>
<dbReference type="Pfam" id="PF00149">
    <property type="entry name" value="Metallophos"/>
    <property type="match status" value="1"/>
</dbReference>
<dbReference type="SUPFAM" id="SSF56300">
    <property type="entry name" value="Metallo-dependent phosphatases"/>
    <property type="match status" value="1"/>
</dbReference>
<dbReference type="AlphaFoldDB" id="A0A1M7J452"/>
<dbReference type="InterPro" id="IPR014576">
    <property type="entry name" value="Pesterase_YhaO"/>
</dbReference>
<evidence type="ECO:0000313" key="4">
    <source>
        <dbReference type="Proteomes" id="UP000184184"/>
    </source>
</evidence>
<gene>
    <name evidence="3" type="ORF">SAMN05216179_0245</name>
</gene>
<dbReference type="CDD" id="cd00840">
    <property type="entry name" value="MPP_Mre11_N"/>
    <property type="match status" value="1"/>
</dbReference>